<feature type="coiled-coil region" evidence="1">
    <location>
        <begin position="533"/>
        <end position="673"/>
    </location>
</feature>
<dbReference type="PANTHER" id="PTHR18956:SF6">
    <property type="entry name" value="HYALURONAN MEDIATED MOTILITY RECEPTOR"/>
    <property type="match status" value="1"/>
</dbReference>
<dbReference type="GO" id="GO:0005540">
    <property type="term" value="F:hyaluronic acid binding"/>
    <property type="evidence" value="ECO:0007669"/>
    <property type="project" value="InterPro"/>
</dbReference>
<evidence type="ECO:0000256" key="2">
    <source>
        <dbReference type="SAM" id="MobiDB-lite"/>
    </source>
</evidence>
<feature type="compositionally biased region" description="Polar residues" evidence="2">
    <location>
        <begin position="90"/>
        <end position="102"/>
    </location>
</feature>
<evidence type="ECO:0000313" key="3">
    <source>
        <dbReference type="Proteomes" id="UP000694920"/>
    </source>
</evidence>
<feature type="region of interest" description="Disordered" evidence="2">
    <location>
        <begin position="82"/>
        <end position="108"/>
    </location>
</feature>
<evidence type="ECO:0000256" key="1">
    <source>
        <dbReference type="SAM" id="Coils"/>
    </source>
</evidence>
<accession>A0AAJ7BWI6</accession>
<dbReference type="GeneID" id="107268149"/>
<dbReference type="PANTHER" id="PTHR18956">
    <property type="entry name" value="HYALURONAN MEDIATED MOTILITY RECEPTOR"/>
    <property type="match status" value="1"/>
</dbReference>
<feature type="coiled-coil region" evidence="1">
    <location>
        <begin position="363"/>
        <end position="443"/>
    </location>
</feature>
<evidence type="ECO:0000313" key="4">
    <source>
        <dbReference type="RefSeq" id="XP_015596114.1"/>
    </source>
</evidence>
<proteinExistence type="predicted"/>
<sequence length="717" mass="82642">MSFSKARIQRFNEQSSEAPPPGAYDPKFANKIKGFVIEKSERFQDTKSASSSGAECNLSVSSKGAAGVGSVATFRTPQLPRKRILVARPGNTSCPKSRTKSAVVTKDSRAKYDSRNELADLKVECLNKDKTIHENEKHIEELNDEIRTIEMEVEDLRKKQVEAEAQYKNHIEAMAKLQQDVLHAQDQRHKSELQAIRAELTKTLEMKEHEIEERRLIEKGLHERLEVMSKEVARLKTELNGSKEKEEMIEKLRNLKVQAEMREATLFEDLKESEDRKERAFADFEQYKITKDKELADLEERANIMVRDARSALEEEMRLSTERYEACVARMEAERVSLEAKLIHRDAENEKLSATLEELKASAETQESFSQSLQAELDRAEAELAERKEELRILKDQIRTEAAEMVGRRRRFDVIMAENQASVAALSRRLAQSDAEVERLQRELECGEACIYEHRDLLSAMRNSSKLVHEQMHDLIVQLDAKRELIDQLEAGSVAEFETLKSLFGAKIESLKLVAANEMSRLQDDCAKEVVRSNELRQQLDEMAGKMSEAREALLKLEEQHDVREIEISKLQLAKQRLEQQLDNAHGVTENLGQLEEERARREMAELEVKKLTDSWQRLNNDHKELMEKYTEILGHHNHNQKIKHISQLKEKIHRLEKDLEAKTNLAEHQQKLIDKFKSEEKRCVVVKGKENIQISKRTTPVSSPHKPATPLRARNE</sequence>
<feature type="region of interest" description="Disordered" evidence="2">
    <location>
        <begin position="697"/>
        <end position="717"/>
    </location>
</feature>
<dbReference type="InterPro" id="IPR026203">
    <property type="entry name" value="IHABP"/>
</dbReference>
<dbReference type="Proteomes" id="UP000694920">
    <property type="component" value="Unplaced"/>
</dbReference>
<protein>
    <submittedName>
        <fullName evidence="4">Hyaluronan mediated motility receptor</fullName>
    </submittedName>
</protein>
<dbReference type="RefSeq" id="XP_015596114.1">
    <property type="nucleotide sequence ID" value="XM_015740628.2"/>
</dbReference>
<dbReference type="AlphaFoldDB" id="A0AAJ7BWI6"/>
<gene>
    <name evidence="4" type="primary">LOC107268149</name>
</gene>
<dbReference type="KEGG" id="ccin:107268149"/>
<name>A0AAJ7BWI6_CEPCN</name>
<feature type="region of interest" description="Disordered" evidence="2">
    <location>
        <begin position="1"/>
        <end position="25"/>
    </location>
</feature>
<keyword evidence="1" id="KW-0175">Coiled coil</keyword>
<organism evidence="3 4">
    <name type="scientific">Cephus cinctus</name>
    <name type="common">Wheat stem sawfly</name>
    <dbReference type="NCBI Taxonomy" id="211228"/>
    <lineage>
        <taxon>Eukaryota</taxon>
        <taxon>Metazoa</taxon>
        <taxon>Ecdysozoa</taxon>
        <taxon>Arthropoda</taxon>
        <taxon>Hexapoda</taxon>
        <taxon>Insecta</taxon>
        <taxon>Pterygota</taxon>
        <taxon>Neoptera</taxon>
        <taxon>Endopterygota</taxon>
        <taxon>Hymenoptera</taxon>
        <taxon>Cephoidea</taxon>
        <taxon>Cephidae</taxon>
        <taxon>Cephus</taxon>
    </lineage>
</organism>
<keyword evidence="3" id="KW-1185">Reference proteome</keyword>
<feature type="coiled-coil region" evidence="1">
    <location>
        <begin position="132"/>
        <end position="265"/>
    </location>
</feature>
<reference evidence="4" key="1">
    <citation type="submission" date="2025-08" db="UniProtKB">
        <authorList>
            <consortium name="RefSeq"/>
        </authorList>
    </citation>
    <scope>IDENTIFICATION</scope>
</reference>
<keyword evidence="4" id="KW-0675">Receptor</keyword>